<organism evidence="4 5">
    <name type="scientific">Thiovibrio frasassiensis</name>
    <dbReference type="NCBI Taxonomy" id="2984131"/>
    <lineage>
        <taxon>Bacteria</taxon>
        <taxon>Pseudomonadati</taxon>
        <taxon>Thermodesulfobacteriota</taxon>
        <taxon>Desulfobulbia</taxon>
        <taxon>Desulfobulbales</taxon>
        <taxon>Thiovibrionaceae</taxon>
        <taxon>Thiovibrio</taxon>
    </lineage>
</organism>
<reference evidence="4" key="1">
    <citation type="journal article" date="2022" name="bioRxiv">
        <title>Thiovibrio frasassiensisgen. nov., sp. nov., an autotrophic, elemental sulfur disproportionating bacterium isolated from sulfidic karst sediment, and proposal of Thiovibrionaceae fam. nov.</title>
        <authorList>
            <person name="Aronson H."/>
            <person name="Thomas C."/>
            <person name="Bhattacharyya M."/>
            <person name="Eckstein S."/>
            <person name="Jensen S."/>
            <person name="Barco R."/>
            <person name="Macalady J."/>
            <person name="Amend J."/>
        </authorList>
    </citation>
    <scope>NUCLEOTIDE SEQUENCE</scope>
    <source>
        <strain evidence="4">RS19-109</strain>
    </source>
</reference>
<dbReference type="Gene3D" id="3.40.1080.10">
    <property type="entry name" value="Glutaconate Coenzyme A-transferase"/>
    <property type="match status" value="1"/>
</dbReference>
<dbReference type="EC" id="2.3.1.-" evidence="4"/>
<dbReference type="GO" id="GO:0016747">
    <property type="term" value="F:acyltransferase activity, transferring groups other than amino-acyl groups"/>
    <property type="evidence" value="ECO:0007669"/>
    <property type="project" value="InterPro"/>
</dbReference>
<gene>
    <name evidence="4" type="ORF">OLX77_10865</name>
</gene>
<dbReference type="Proteomes" id="UP001154240">
    <property type="component" value="Unassembled WGS sequence"/>
</dbReference>
<dbReference type="InterPro" id="IPR046433">
    <property type="entry name" value="ActCoA_hydro"/>
</dbReference>
<comment type="similarity">
    <text evidence="1">Belongs to the acetyl-CoA hydrolase/transferase family.</text>
</comment>
<dbReference type="SUPFAM" id="SSF100950">
    <property type="entry name" value="NagB/RpiA/CoA transferase-like"/>
    <property type="match status" value="2"/>
</dbReference>
<dbReference type="Gene3D" id="3.40.1080.20">
    <property type="entry name" value="Acetyl-CoA hydrolase/transferase C-terminal domain"/>
    <property type="match status" value="1"/>
</dbReference>
<dbReference type="GO" id="GO:0008775">
    <property type="term" value="F:acetate CoA-transferase activity"/>
    <property type="evidence" value="ECO:0007669"/>
    <property type="project" value="InterPro"/>
</dbReference>
<keyword evidence="4" id="KW-0012">Acyltransferase</keyword>
<dbReference type="InterPro" id="IPR038460">
    <property type="entry name" value="AcetylCoA_hyd_C_sf"/>
</dbReference>
<dbReference type="Pfam" id="PF00583">
    <property type="entry name" value="Acetyltransf_1"/>
    <property type="match status" value="1"/>
</dbReference>
<dbReference type="RefSeq" id="WP_307633618.1">
    <property type="nucleotide sequence ID" value="NZ_JAPHEH010000001.1"/>
</dbReference>
<protein>
    <submittedName>
        <fullName evidence="4">GNAT family N-acetyltransferase</fullName>
        <ecNumber evidence="4">2.3.1.-</ecNumber>
    </submittedName>
</protein>
<dbReference type="PROSITE" id="PS51186">
    <property type="entry name" value="GNAT"/>
    <property type="match status" value="1"/>
</dbReference>
<evidence type="ECO:0000256" key="2">
    <source>
        <dbReference type="ARBA" id="ARBA00022679"/>
    </source>
</evidence>
<sequence>MSSPNTYDPDWQKKYSDMIATPYQAAAKIKPGQRVFIGTACAEPVLLVKALTERSAELADVEIIQLLTKGDAPYASLSLADCFTVNSFFIGANIREHIQQGLGNYTPTLLSDIPKLFNSGQLPIDVALIQVTPPDERGKVSLGVSVDIIKSAAENASLVIAQVNPMMPKTLGDSFLDIYDLDLLVPAATPIIERESTPVSEDTRRIGEHIAALIEDGSTIEFGIGRIPHALVEFLHNKKDLGIHTEMLTDSIIDLVESGAVTGNRKSTDKGRIVASFCMGTQRLYDYIDNNPLFCFRPTEYVNDIHIIGRQHKMVSINMALEIDLTGQVCADSLGSLFYSGIGGQVDFNRGAARSIGGKAIIAMESTAKEKTISRIVTRLTPGAGVVTTRGEVHYVATEYGIAYLHGKSVQERALALISIAHPSFREQLFKEAIEARYLRQDLGEVEGRFMIASKEMNTTMLLEDGTQINFRPVHLTDEPRMRDILYALSQETLYYRFMTHSQRFGHKQIQNFVYIDHRKDAAIVGTLPEVHGEEIIAIGRYYLDEKTNRAEVAFIVRDEWQNKQIGTFLFRHLVTIAKKNGIGGFSAEVLRENKRMQAIFLHCGFTVKSSLEEDVYSFQIDF</sequence>
<feature type="domain" description="N-acetyltransferase" evidence="3">
    <location>
        <begin position="469"/>
        <end position="623"/>
    </location>
</feature>
<dbReference type="Gene3D" id="3.30.750.70">
    <property type="entry name" value="4-hydroxybutyrate coenzyme like domains"/>
    <property type="match status" value="1"/>
</dbReference>
<dbReference type="InterPro" id="IPR016181">
    <property type="entry name" value="Acyl_CoA_acyltransferase"/>
</dbReference>
<accession>A0A9X4MHC4</accession>
<dbReference type="CDD" id="cd04301">
    <property type="entry name" value="NAT_SF"/>
    <property type="match status" value="1"/>
</dbReference>
<evidence type="ECO:0000259" key="3">
    <source>
        <dbReference type="PROSITE" id="PS51186"/>
    </source>
</evidence>
<evidence type="ECO:0000313" key="5">
    <source>
        <dbReference type="Proteomes" id="UP001154240"/>
    </source>
</evidence>
<evidence type="ECO:0000256" key="1">
    <source>
        <dbReference type="ARBA" id="ARBA00009632"/>
    </source>
</evidence>
<dbReference type="PANTHER" id="PTHR21432">
    <property type="entry name" value="ACETYL-COA HYDROLASE-RELATED"/>
    <property type="match status" value="1"/>
</dbReference>
<dbReference type="AlphaFoldDB" id="A0A9X4MHC4"/>
<evidence type="ECO:0000313" key="4">
    <source>
        <dbReference type="EMBL" id="MDG4476652.1"/>
    </source>
</evidence>
<dbReference type="InterPro" id="IPR000182">
    <property type="entry name" value="GNAT_dom"/>
</dbReference>
<reference evidence="4" key="2">
    <citation type="submission" date="2022-10" db="EMBL/GenBank/DDBJ databases">
        <authorList>
            <person name="Aronson H.S."/>
        </authorList>
    </citation>
    <scope>NUCLEOTIDE SEQUENCE</scope>
    <source>
        <strain evidence="4">RS19-109</strain>
    </source>
</reference>
<dbReference type="InterPro" id="IPR003702">
    <property type="entry name" value="ActCoA_hydro_N"/>
</dbReference>
<name>A0A9X4MHC4_9BACT</name>
<dbReference type="GO" id="GO:0006083">
    <property type="term" value="P:acetate metabolic process"/>
    <property type="evidence" value="ECO:0007669"/>
    <property type="project" value="InterPro"/>
</dbReference>
<dbReference type="EMBL" id="JAPHEH010000001">
    <property type="protein sequence ID" value="MDG4476652.1"/>
    <property type="molecule type" value="Genomic_DNA"/>
</dbReference>
<dbReference type="InterPro" id="IPR026888">
    <property type="entry name" value="AcetylCoA_hyd_C"/>
</dbReference>
<keyword evidence="5" id="KW-1185">Reference proteome</keyword>
<dbReference type="InterPro" id="IPR037171">
    <property type="entry name" value="NagB/RpiA_transferase-like"/>
</dbReference>
<dbReference type="Gene3D" id="3.40.630.30">
    <property type="match status" value="1"/>
</dbReference>
<dbReference type="Pfam" id="PF13336">
    <property type="entry name" value="AcetylCoA_hyd_C"/>
    <property type="match status" value="1"/>
</dbReference>
<comment type="caution">
    <text evidence="4">The sequence shown here is derived from an EMBL/GenBank/DDBJ whole genome shotgun (WGS) entry which is preliminary data.</text>
</comment>
<proteinExistence type="inferred from homology"/>
<dbReference type="PANTHER" id="PTHR21432:SF20">
    <property type="entry name" value="ACETYL-COA HYDROLASE"/>
    <property type="match status" value="1"/>
</dbReference>
<keyword evidence="2 4" id="KW-0808">Transferase</keyword>
<dbReference type="Pfam" id="PF02550">
    <property type="entry name" value="AcetylCoA_hydro"/>
    <property type="match status" value="1"/>
</dbReference>
<dbReference type="SUPFAM" id="SSF55729">
    <property type="entry name" value="Acyl-CoA N-acyltransferases (Nat)"/>
    <property type="match status" value="1"/>
</dbReference>